<evidence type="ECO:0000313" key="2">
    <source>
        <dbReference type="WBParaSite" id="JU765_v2.g4460.t1"/>
    </source>
</evidence>
<evidence type="ECO:0000313" key="1">
    <source>
        <dbReference type="Proteomes" id="UP000887576"/>
    </source>
</evidence>
<dbReference type="WBParaSite" id="JU765_v2.g4460.t1">
    <property type="protein sequence ID" value="JU765_v2.g4460.t1"/>
    <property type="gene ID" value="JU765_v2.g4460"/>
</dbReference>
<dbReference type="Proteomes" id="UP000887576">
    <property type="component" value="Unplaced"/>
</dbReference>
<sequence length="181" mass="20628">RENNVLYLPSDTYIAQLFQVDHINLDKLFENYLKPFATPTPPLVFQQQILVSSIDTIVEVFNATVTVEDPTGFDKHVAVQDMAESDEILDLEEQISSSKKQILSSSMKLKLYDCFLEDSTVLLKAYVRAESLYEKIREKVDVADGKKAELFHHPRIQEAVERYLVGHGEKKKTSAKNSPSH</sequence>
<proteinExistence type="predicted"/>
<organism evidence="1 2">
    <name type="scientific">Panagrolaimus sp. JU765</name>
    <dbReference type="NCBI Taxonomy" id="591449"/>
    <lineage>
        <taxon>Eukaryota</taxon>
        <taxon>Metazoa</taxon>
        <taxon>Ecdysozoa</taxon>
        <taxon>Nematoda</taxon>
        <taxon>Chromadorea</taxon>
        <taxon>Rhabditida</taxon>
        <taxon>Tylenchina</taxon>
        <taxon>Panagrolaimomorpha</taxon>
        <taxon>Panagrolaimoidea</taxon>
        <taxon>Panagrolaimidae</taxon>
        <taxon>Panagrolaimus</taxon>
    </lineage>
</organism>
<protein>
    <submittedName>
        <fullName evidence="2">Uncharacterized protein</fullName>
    </submittedName>
</protein>
<reference evidence="2" key="1">
    <citation type="submission" date="2022-11" db="UniProtKB">
        <authorList>
            <consortium name="WormBaseParasite"/>
        </authorList>
    </citation>
    <scope>IDENTIFICATION</scope>
</reference>
<accession>A0AC34R8J6</accession>
<name>A0AC34R8J6_9BILA</name>